<reference evidence="2" key="2">
    <citation type="submission" date="2023-04" db="EMBL/GenBank/DDBJ databases">
        <authorList>
            <person name="Bruccoleri R.E."/>
            <person name="Oakeley E.J."/>
            <person name="Faust A.-M."/>
            <person name="Dessus-Babus S."/>
            <person name="Altorfer M."/>
            <person name="Burckhardt D."/>
            <person name="Oertli M."/>
            <person name="Naumann U."/>
            <person name="Petersen F."/>
            <person name="Wong J."/>
        </authorList>
    </citation>
    <scope>NUCLEOTIDE SEQUENCE</scope>
    <source>
        <strain evidence="2">GSM-AAB239-AS_SAM_17_03QT</strain>
        <tissue evidence="2">Leaf</tissue>
    </source>
</reference>
<accession>A0AAX6HXT2</accession>
<keyword evidence="1" id="KW-0812">Transmembrane</keyword>
<dbReference type="AlphaFoldDB" id="A0AAX6HXT2"/>
<name>A0AAX6HXT2_IRIPA</name>
<feature type="transmembrane region" description="Helical" evidence="1">
    <location>
        <begin position="93"/>
        <end position="111"/>
    </location>
</feature>
<proteinExistence type="predicted"/>
<dbReference type="Proteomes" id="UP001140949">
    <property type="component" value="Unassembled WGS sequence"/>
</dbReference>
<gene>
    <name evidence="2" type="ORF">M6B38_287410</name>
</gene>
<evidence type="ECO:0000256" key="1">
    <source>
        <dbReference type="SAM" id="Phobius"/>
    </source>
</evidence>
<dbReference type="EMBL" id="JANAVB010006199">
    <property type="protein sequence ID" value="KAJ6845531.1"/>
    <property type="molecule type" value="Genomic_DNA"/>
</dbReference>
<protein>
    <submittedName>
        <fullName evidence="2">VHS domain-containing protein-like</fullName>
    </submittedName>
</protein>
<keyword evidence="1" id="KW-1133">Transmembrane helix</keyword>
<evidence type="ECO:0000313" key="3">
    <source>
        <dbReference type="Proteomes" id="UP001140949"/>
    </source>
</evidence>
<keyword evidence="3" id="KW-1185">Reference proteome</keyword>
<reference evidence="2" key="1">
    <citation type="journal article" date="2023" name="GigaByte">
        <title>Genome assembly of the bearded iris, Iris pallida Lam.</title>
        <authorList>
            <person name="Bruccoleri R.E."/>
            <person name="Oakeley E.J."/>
            <person name="Faust A.M.E."/>
            <person name="Altorfer M."/>
            <person name="Dessus-Babus S."/>
            <person name="Burckhardt D."/>
            <person name="Oertli M."/>
            <person name="Naumann U."/>
            <person name="Petersen F."/>
            <person name="Wong J."/>
        </authorList>
    </citation>
    <scope>NUCLEOTIDE SEQUENCE</scope>
    <source>
        <strain evidence="2">GSM-AAB239-AS_SAM_17_03QT</strain>
    </source>
</reference>
<evidence type="ECO:0000313" key="2">
    <source>
        <dbReference type="EMBL" id="KAJ6845531.1"/>
    </source>
</evidence>
<sequence length="112" mass="12536">MASMQYNVPPNMMFNPAFATQQMNYGAMGSFISQQQLLFQNLGNINTDYGVATGAAIEVGYASPLQDIIQLSNNLVQSHGQVLTSSKKEETRAFYFISVWLISLMIFLLFMH</sequence>
<comment type="caution">
    <text evidence="2">The sequence shown here is derived from an EMBL/GenBank/DDBJ whole genome shotgun (WGS) entry which is preliminary data.</text>
</comment>
<organism evidence="2 3">
    <name type="scientific">Iris pallida</name>
    <name type="common">Sweet iris</name>
    <dbReference type="NCBI Taxonomy" id="29817"/>
    <lineage>
        <taxon>Eukaryota</taxon>
        <taxon>Viridiplantae</taxon>
        <taxon>Streptophyta</taxon>
        <taxon>Embryophyta</taxon>
        <taxon>Tracheophyta</taxon>
        <taxon>Spermatophyta</taxon>
        <taxon>Magnoliopsida</taxon>
        <taxon>Liliopsida</taxon>
        <taxon>Asparagales</taxon>
        <taxon>Iridaceae</taxon>
        <taxon>Iridoideae</taxon>
        <taxon>Irideae</taxon>
        <taxon>Iris</taxon>
    </lineage>
</organism>
<keyword evidence="1" id="KW-0472">Membrane</keyword>